<protein>
    <recommendedName>
        <fullName evidence="4">2-amino-4-hydroxy-6-hydroxymethyldihydropteridine pyrophosphokinase</fullName>
        <ecNumber evidence="3">2.7.6.3</ecNumber>
    </recommendedName>
    <alternativeName>
        <fullName evidence="11">6-hydroxymethyl-7,8-dihydropterin pyrophosphokinase</fullName>
    </alternativeName>
    <alternativeName>
        <fullName evidence="12">7,8-dihydro-6-hydroxymethylpterin-pyrophosphokinase</fullName>
    </alternativeName>
</protein>
<comment type="pathway">
    <text evidence="1">Cofactor biosynthesis; tetrahydrofolate biosynthesis; 2-amino-4-hydroxy-6-hydroxymethyl-7,8-dihydropteridine diphosphate from 7,8-dihydroneopterin triphosphate: step 4/4.</text>
</comment>
<proteinExistence type="inferred from homology"/>
<organism evidence="14 15">
    <name type="scientific">Halorhodospira neutriphila</name>
    <dbReference type="NCBI Taxonomy" id="168379"/>
    <lineage>
        <taxon>Bacteria</taxon>
        <taxon>Pseudomonadati</taxon>
        <taxon>Pseudomonadota</taxon>
        <taxon>Gammaproteobacteria</taxon>
        <taxon>Chromatiales</taxon>
        <taxon>Ectothiorhodospiraceae</taxon>
        <taxon>Halorhodospira</taxon>
    </lineage>
</organism>
<dbReference type="Proteomes" id="UP000738126">
    <property type="component" value="Unassembled WGS sequence"/>
</dbReference>
<dbReference type="Pfam" id="PF01288">
    <property type="entry name" value="HPPK"/>
    <property type="match status" value="1"/>
</dbReference>
<keyword evidence="8" id="KW-0067">ATP-binding</keyword>
<evidence type="ECO:0000313" key="15">
    <source>
        <dbReference type="Proteomes" id="UP000738126"/>
    </source>
</evidence>
<keyword evidence="15" id="KW-1185">Reference proteome</keyword>
<gene>
    <name evidence="14" type="primary">folK</name>
    <name evidence="14" type="ORF">CKO13_08790</name>
</gene>
<keyword evidence="7" id="KW-0418">Kinase</keyword>
<reference evidence="14 15" key="1">
    <citation type="journal article" date="2020" name="Microorganisms">
        <title>Osmotic Adaptation and Compatible Solute Biosynthesis of Phototrophic Bacteria as Revealed from Genome Analyses.</title>
        <authorList>
            <person name="Imhoff J.F."/>
            <person name="Rahn T."/>
            <person name="Kunzel S."/>
            <person name="Keller A."/>
            <person name="Neulinger S.C."/>
        </authorList>
    </citation>
    <scope>NUCLEOTIDE SEQUENCE [LARGE SCALE GENOMIC DNA]</scope>
    <source>
        <strain evidence="14 15">DSM 15116</strain>
    </source>
</reference>
<comment type="similarity">
    <text evidence="2">Belongs to the HPPK family.</text>
</comment>
<dbReference type="InterPro" id="IPR000550">
    <property type="entry name" value="Hppk"/>
</dbReference>
<dbReference type="NCBIfam" id="TIGR01498">
    <property type="entry name" value="folK"/>
    <property type="match status" value="1"/>
</dbReference>
<dbReference type="EMBL" id="NRSH01000100">
    <property type="protein sequence ID" value="MBK1727114.1"/>
    <property type="molecule type" value="Genomic_DNA"/>
</dbReference>
<evidence type="ECO:0000256" key="11">
    <source>
        <dbReference type="ARBA" id="ARBA00029766"/>
    </source>
</evidence>
<comment type="caution">
    <text evidence="14">The sequence shown here is derived from an EMBL/GenBank/DDBJ whole genome shotgun (WGS) entry which is preliminary data.</text>
</comment>
<dbReference type="CDD" id="cd00483">
    <property type="entry name" value="HPPK"/>
    <property type="match status" value="1"/>
</dbReference>
<evidence type="ECO:0000256" key="6">
    <source>
        <dbReference type="ARBA" id="ARBA00022741"/>
    </source>
</evidence>
<evidence type="ECO:0000256" key="8">
    <source>
        <dbReference type="ARBA" id="ARBA00022840"/>
    </source>
</evidence>
<sequence>MSTPVTAYIGLGSNLDGPRERVEAALERLDAEPRCRVTAASTRYRNPALTGPGVPAQPDYVNAVARLATALEPLALLEALQGIEAEQQRRREAAVRWGPRTLDLDLLLYAERTLDSERLVLPHPELHRRAFALRPLAEIDPDAVVPGRGRAGELAAAVDASALEALERRCKVFPTDGAEVSPS</sequence>
<accession>A0ABS1E7F7</accession>
<evidence type="ECO:0000256" key="9">
    <source>
        <dbReference type="ARBA" id="ARBA00022909"/>
    </source>
</evidence>
<evidence type="ECO:0000256" key="3">
    <source>
        <dbReference type="ARBA" id="ARBA00013253"/>
    </source>
</evidence>
<evidence type="ECO:0000256" key="4">
    <source>
        <dbReference type="ARBA" id="ARBA00016218"/>
    </source>
</evidence>
<name>A0ABS1E7F7_9GAMM</name>
<comment type="function">
    <text evidence="10">Catalyzes the transfer of pyrophosphate from adenosine triphosphate (ATP) to 6-hydroxymethyl-7,8-dihydropterin, an enzymatic step in folate biosynthesis pathway.</text>
</comment>
<keyword evidence="6" id="KW-0547">Nucleotide-binding</keyword>
<feature type="domain" description="7,8-dihydro-6-hydroxymethylpterin-pyrophosphokinase" evidence="13">
    <location>
        <begin position="96"/>
        <end position="107"/>
    </location>
</feature>
<keyword evidence="5" id="KW-0808">Transferase</keyword>
<dbReference type="SUPFAM" id="SSF55083">
    <property type="entry name" value="6-hydroxymethyl-7,8-dihydropterin pyrophosphokinase, HPPK"/>
    <property type="match status" value="1"/>
</dbReference>
<dbReference type="InterPro" id="IPR035907">
    <property type="entry name" value="Hppk_sf"/>
</dbReference>
<dbReference type="PROSITE" id="PS00794">
    <property type="entry name" value="HPPK"/>
    <property type="match status" value="1"/>
</dbReference>
<evidence type="ECO:0000256" key="7">
    <source>
        <dbReference type="ARBA" id="ARBA00022777"/>
    </source>
</evidence>
<dbReference type="RefSeq" id="WP_200259731.1">
    <property type="nucleotide sequence ID" value="NZ_NRSH01000100.1"/>
</dbReference>
<evidence type="ECO:0000256" key="2">
    <source>
        <dbReference type="ARBA" id="ARBA00005810"/>
    </source>
</evidence>
<evidence type="ECO:0000256" key="10">
    <source>
        <dbReference type="ARBA" id="ARBA00029409"/>
    </source>
</evidence>
<dbReference type="EC" id="2.7.6.3" evidence="3"/>
<evidence type="ECO:0000256" key="5">
    <source>
        <dbReference type="ARBA" id="ARBA00022679"/>
    </source>
</evidence>
<dbReference type="PANTHER" id="PTHR43071:SF1">
    <property type="entry name" value="2-AMINO-4-HYDROXY-6-HYDROXYMETHYLDIHYDROPTERIDINE PYROPHOSPHOKINASE"/>
    <property type="match status" value="1"/>
</dbReference>
<evidence type="ECO:0000256" key="1">
    <source>
        <dbReference type="ARBA" id="ARBA00005051"/>
    </source>
</evidence>
<evidence type="ECO:0000259" key="13">
    <source>
        <dbReference type="PROSITE" id="PS00794"/>
    </source>
</evidence>
<evidence type="ECO:0000256" key="12">
    <source>
        <dbReference type="ARBA" id="ARBA00033413"/>
    </source>
</evidence>
<keyword evidence="9" id="KW-0289">Folate biosynthesis</keyword>
<evidence type="ECO:0000313" key="14">
    <source>
        <dbReference type="EMBL" id="MBK1727114.1"/>
    </source>
</evidence>
<dbReference type="PANTHER" id="PTHR43071">
    <property type="entry name" value="2-AMINO-4-HYDROXY-6-HYDROXYMETHYLDIHYDROPTERIDINE PYROPHOSPHOKINASE"/>
    <property type="match status" value="1"/>
</dbReference>
<dbReference type="Gene3D" id="3.30.70.560">
    <property type="entry name" value="7,8-Dihydro-6-hydroxymethylpterin-pyrophosphokinase HPPK"/>
    <property type="match status" value="1"/>
</dbReference>